<proteinExistence type="predicted"/>
<sequence length="120" mass="13784">MRKNHTGRYHGLRMSRWEEAKIFHQKLRKDHIVYITEGEHSISSRSAEGSYCHKPKEGLAVQNLWIEGSQGQHGRVYHAPYRLWLGGVVSQTHHVSAPGKAPVKLQPGDWIVWSSFGHKH</sequence>
<dbReference type="AlphaFoldDB" id="A0A516TPX6"/>
<dbReference type="RefSeq" id="WP_152606291.1">
    <property type="nucleotide sequence ID" value="NZ_CP037899.1"/>
</dbReference>
<dbReference type="Proteomes" id="UP000315925">
    <property type="component" value="Chromosome"/>
</dbReference>
<dbReference type="EMBL" id="CP037899">
    <property type="protein sequence ID" value="QDQ43292.1"/>
    <property type="molecule type" value="Genomic_DNA"/>
</dbReference>
<reference evidence="2" key="1">
    <citation type="submission" date="2019-03" db="EMBL/GenBank/DDBJ databases">
        <title>Complete genome of Methylacidiphilum kamchatkense Kam1.</title>
        <authorList>
            <person name="Kruse T."/>
            <person name="Murarilal Ratnadevi C."/>
            <person name="Erikstad H.-A."/>
            <person name="Birkeland N.-K."/>
        </authorList>
    </citation>
    <scope>NUCLEOTIDE SEQUENCE [LARGE SCALE GENOMIC DNA]</scope>
    <source>
        <strain evidence="2">kam1</strain>
    </source>
</reference>
<protein>
    <submittedName>
        <fullName evidence="1">Uncharacterized protein</fullName>
    </submittedName>
</protein>
<name>A0A516TPX6_9BACT</name>
<organism evidence="1 2">
    <name type="scientific">Methylacidiphilum kamchatkense Kam1</name>
    <dbReference type="NCBI Taxonomy" id="1202785"/>
    <lineage>
        <taxon>Bacteria</taxon>
        <taxon>Pseudomonadati</taxon>
        <taxon>Verrucomicrobiota</taxon>
        <taxon>Methylacidiphilae</taxon>
        <taxon>Methylacidiphilales</taxon>
        <taxon>Methylacidiphilaceae</taxon>
        <taxon>Methylacidiphilum (ex Ratnadevi et al. 2023)</taxon>
    </lineage>
</organism>
<accession>A0A516TPX6</accession>
<evidence type="ECO:0000313" key="1">
    <source>
        <dbReference type="EMBL" id="QDQ43292.1"/>
    </source>
</evidence>
<dbReference type="KEGG" id="mkc:kam1_2084"/>
<evidence type="ECO:0000313" key="2">
    <source>
        <dbReference type="Proteomes" id="UP000315925"/>
    </source>
</evidence>
<gene>
    <name evidence="1" type="ORF">kam1_2084</name>
</gene>